<dbReference type="InterPro" id="IPR008271">
    <property type="entry name" value="Ser/Thr_kinase_AS"/>
</dbReference>
<dbReference type="PROSITE" id="PS00107">
    <property type="entry name" value="PROTEIN_KINASE_ATP"/>
    <property type="match status" value="1"/>
</dbReference>
<dbReference type="GO" id="GO:0004713">
    <property type="term" value="F:protein tyrosine kinase activity"/>
    <property type="evidence" value="ECO:0007669"/>
    <property type="project" value="TreeGrafter"/>
</dbReference>
<feature type="region of interest" description="Disordered" evidence="7">
    <location>
        <begin position="457"/>
        <end position="517"/>
    </location>
</feature>
<evidence type="ECO:0000256" key="2">
    <source>
        <dbReference type="ARBA" id="ARBA00022679"/>
    </source>
</evidence>
<evidence type="ECO:0000256" key="3">
    <source>
        <dbReference type="ARBA" id="ARBA00022741"/>
    </source>
</evidence>
<keyword evidence="1" id="KW-0723">Serine/threonine-protein kinase</keyword>
<protein>
    <submittedName>
        <fullName evidence="9">Homeodomain-interacting protein kinase 2-like isoform X2</fullName>
    </submittedName>
</protein>
<dbReference type="Gene3D" id="3.30.200.20">
    <property type="entry name" value="Phosphorylase Kinase, domain 1"/>
    <property type="match status" value="1"/>
</dbReference>
<comment type="caution">
    <text evidence="9">The sequence shown here is derived from an EMBL/GenBank/DDBJ whole genome shotgun (WGS) entry which is preliminary data.</text>
</comment>
<keyword evidence="3 6" id="KW-0547">Nucleotide-binding</keyword>
<dbReference type="PANTHER" id="PTHR24058:SF46">
    <property type="entry name" value="HOMEODOMAIN-INTERACTING PROTEIN KINASE 4"/>
    <property type="match status" value="1"/>
</dbReference>
<gene>
    <name evidence="9" type="ORF">FSCOSCO3_A006117</name>
</gene>
<dbReference type="PROSITE" id="PS00108">
    <property type="entry name" value="PROTEIN_KINASE_ST"/>
    <property type="match status" value="1"/>
</dbReference>
<evidence type="ECO:0000256" key="1">
    <source>
        <dbReference type="ARBA" id="ARBA00022527"/>
    </source>
</evidence>
<dbReference type="InterPro" id="IPR050494">
    <property type="entry name" value="Ser_Thr_dual-spec_kinase"/>
</dbReference>
<dbReference type="EMBL" id="CAWUFR010000084">
    <property type="protein sequence ID" value="CAK6965496.1"/>
    <property type="molecule type" value="Genomic_DNA"/>
</dbReference>
<evidence type="ECO:0000259" key="8">
    <source>
        <dbReference type="PROSITE" id="PS50011"/>
    </source>
</evidence>
<keyword evidence="4 9" id="KW-0418">Kinase</keyword>
<feature type="binding site" evidence="6">
    <location>
        <position position="54"/>
    </location>
    <ligand>
        <name>ATP</name>
        <dbReference type="ChEBI" id="CHEBI:30616"/>
    </ligand>
</feature>
<evidence type="ECO:0000256" key="4">
    <source>
        <dbReference type="ARBA" id="ARBA00022777"/>
    </source>
</evidence>
<dbReference type="Pfam" id="PF00069">
    <property type="entry name" value="Pkinase"/>
    <property type="match status" value="1"/>
</dbReference>
<evidence type="ECO:0000256" key="7">
    <source>
        <dbReference type="SAM" id="MobiDB-lite"/>
    </source>
</evidence>
<feature type="compositionally biased region" description="Polar residues" evidence="7">
    <location>
        <begin position="465"/>
        <end position="490"/>
    </location>
</feature>
<dbReference type="GO" id="GO:0003677">
    <property type="term" value="F:DNA binding"/>
    <property type="evidence" value="ECO:0007669"/>
    <property type="project" value="UniProtKB-KW"/>
</dbReference>
<dbReference type="InterPro" id="IPR017441">
    <property type="entry name" value="Protein_kinase_ATP_BS"/>
</dbReference>
<keyword evidence="2" id="KW-0808">Transferase</keyword>
<keyword evidence="9" id="KW-0238">DNA-binding</keyword>
<keyword evidence="10" id="KW-1185">Reference proteome</keyword>
<keyword evidence="5 6" id="KW-0067">ATP-binding</keyword>
<organism evidence="9 10">
    <name type="scientific">Scomber scombrus</name>
    <name type="common">Atlantic mackerel</name>
    <name type="synonym">Scomber vernalis</name>
    <dbReference type="NCBI Taxonomy" id="13677"/>
    <lineage>
        <taxon>Eukaryota</taxon>
        <taxon>Metazoa</taxon>
        <taxon>Chordata</taxon>
        <taxon>Craniata</taxon>
        <taxon>Vertebrata</taxon>
        <taxon>Euteleostomi</taxon>
        <taxon>Actinopterygii</taxon>
        <taxon>Neopterygii</taxon>
        <taxon>Teleostei</taxon>
        <taxon>Neoteleostei</taxon>
        <taxon>Acanthomorphata</taxon>
        <taxon>Pelagiaria</taxon>
        <taxon>Scombriformes</taxon>
        <taxon>Scombridae</taxon>
        <taxon>Scomber</taxon>
    </lineage>
</organism>
<evidence type="ECO:0000313" key="9">
    <source>
        <dbReference type="EMBL" id="CAK6965496.1"/>
    </source>
</evidence>
<dbReference type="SUPFAM" id="SSF56112">
    <property type="entry name" value="Protein kinase-like (PK-like)"/>
    <property type="match status" value="1"/>
</dbReference>
<dbReference type="Gene3D" id="1.10.510.10">
    <property type="entry name" value="Transferase(Phosphotransferase) domain 1"/>
    <property type="match status" value="1"/>
</dbReference>
<evidence type="ECO:0000256" key="6">
    <source>
        <dbReference type="PROSITE-ProRule" id="PRU10141"/>
    </source>
</evidence>
<feature type="compositionally biased region" description="Acidic residues" evidence="7">
    <location>
        <begin position="496"/>
        <end position="506"/>
    </location>
</feature>
<dbReference type="GO" id="GO:0004674">
    <property type="term" value="F:protein serine/threonine kinase activity"/>
    <property type="evidence" value="ECO:0007669"/>
    <property type="project" value="UniProtKB-KW"/>
</dbReference>
<feature type="region of interest" description="Disordered" evidence="7">
    <location>
        <begin position="371"/>
        <end position="406"/>
    </location>
</feature>
<dbReference type="GO" id="GO:0005737">
    <property type="term" value="C:cytoplasm"/>
    <property type="evidence" value="ECO:0007669"/>
    <property type="project" value="TreeGrafter"/>
</dbReference>
<dbReference type="InterPro" id="IPR011009">
    <property type="entry name" value="Kinase-like_dom_sf"/>
</dbReference>
<dbReference type="Proteomes" id="UP001314229">
    <property type="component" value="Unassembled WGS sequence"/>
</dbReference>
<dbReference type="PROSITE" id="PS50011">
    <property type="entry name" value="PROTEIN_KINASE_DOM"/>
    <property type="match status" value="1"/>
</dbReference>
<name>A0AAV1P0X3_SCOSC</name>
<dbReference type="PANTHER" id="PTHR24058">
    <property type="entry name" value="DUAL SPECIFICITY PROTEIN KINASE"/>
    <property type="match status" value="1"/>
</dbReference>
<keyword evidence="9" id="KW-0371">Homeobox</keyword>
<accession>A0AAV1P0X3</accession>
<dbReference type="GO" id="GO:0005634">
    <property type="term" value="C:nucleus"/>
    <property type="evidence" value="ECO:0007669"/>
    <property type="project" value="TreeGrafter"/>
</dbReference>
<feature type="domain" description="Protein kinase" evidence="8">
    <location>
        <begin position="25"/>
        <end position="337"/>
    </location>
</feature>
<reference evidence="9 10" key="1">
    <citation type="submission" date="2024-01" db="EMBL/GenBank/DDBJ databases">
        <authorList>
            <person name="Alioto T."/>
            <person name="Alioto T."/>
            <person name="Gomez Garrido J."/>
        </authorList>
    </citation>
    <scope>NUCLEOTIDE SEQUENCE [LARGE SCALE GENOMIC DNA]</scope>
</reference>
<sequence>MAEEAVVNFPSLSRVDNKIDLPSQYETLKVLGEGAFGTVLQCYKKDTEDFVAIKIPRPNSELSYELVMLQSLMSNNMDRHNIVKFHDAFETNRGMALVFEMLDVDLHDFIETNHPLRVSEIRTITQQVATALEALKRMNVIHSDIKSDNIMLVNQQIRPLKVKLIDFGLAMPKSSIRQGMTLQALDFRSPEILLGLLFSEAIDMWGLGCVLAHMILYNPTFPGRDEYETLRFMVELLGQPADRLLNTGRGTLMYFNQTGFMGWRLKTPLEFYGPDAAESDFSEYLLPSLDHLKHVGLVKGHIDANDQEQMIELLKAMLKMNASERITPSGVLSHPFITEIHGSSSRTRRCLSLDSKQRPCITHWYTASTASEESDSSLESNTSSISRTTTTSDSEAMSEDNTTTINPNHQFPCWDWMVPMPQLLTIKISPADVENTVVMDCEDEDVAADANDNNATDVEADHRSTTATSENTVATERMQDNASSLQAGMKTTSESSLEETESDSMAEESTVASKTSTTTGECVSELFTVRSQEEQQQAKRKKKKRKNCIRRFFSWMGKNLCSCWTGVDKEEEE</sequence>
<proteinExistence type="predicted"/>
<dbReference type="SMART" id="SM00220">
    <property type="entry name" value="S_TKc"/>
    <property type="match status" value="1"/>
</dbReference>
<dbReference type="AlphaFoldDB" id="A0AAV1P0X3"/>
<dbReference type="GO" id="GO:0005524">
    <property type="term" value="F:ATP binding"/>
    <property type="evidence" value="ECO:0007669"/>
    <property type="project" value="UniProtKB-UniRule"/>
</dbReference>
<dbReference type="InterPro" id="IPR000719">
    <property type="entry name" value="Prot_kinase_dom"/>
</dbReference>
<feature type="compositionally biased region" description="Low complexity" evidence="7">
    <location>
        <begin position="377"/>
        <end position="394"/>
    </location>
</feature>
<evidence type="ECO:0000256" key="5">
    <source>
        <dbReference type="ARBA" id="ARBA00022840"/>
    </source>
</evidence>
<evidence type="ECO:0000313" key="10">
    <source>
        <dbReference type="Proteomes" id="UP001314229"/>
    </source>
</evidence>